<dbReference type="Proteomes" id="UP000077051">
    <property type="component" value="Unassembled WGS sequence"/>
</dbReference>
<proteinExistence type="predicted"/>
<sequence length="153" mass="16926">MGKNVIDWLLIIIIIESNKVGSTNINDAASNSAVNQLLLVFWHRKSTDKIDRGKRVSSPMDRSGLVPAKHTYPFSILTSYNGLNCDASILLMGGYASRFGVGLAIIIMCKFYFMQKSGATLDEAQTIIVFPLLQDVQVERMISQGRAIPTMLE</sequence>
<organism evidence="2 3">
    <name type="scientific">Mucor lusitanicus CBS 277.49</name>
    <dbReference type="NCBI Taxonomy" id="747725"/>
    <lineage>
        <taxon>Eukaryota</taxon>
        <taxon>Fungi</taxon>
        <taxon>Fungi incertae sedis</taxon>
        <taxon>Mucoromycota</taxon>
        <taxon>Mucoromycotina</taxon>
        <taxon>Mucoromycetes</taxon>
        <taxon>Mucorales</taxon>
        <taxon>Mucorineae</taxon>
        <taxon>Mucoraceae</taxon>
        <taxon>Mucor</taxon>
    </lineage>
</organism>
<protein>
    <submittedName>
        <fullName evidence="2">Uncharacterized protein</fullName>
    </submittedName>
</protein>
<dbReference type="AlphaFoldDB" id="A0A168K6G4"/>
<feature type="signal peptide" evidence="1">
    <location>
        <begin position="1"/>
        <end position="22"/>
    </location>
</feature>
<evidence type="ECO:0000313" key="3">
    <source>
        <dbReference type="Proteomes" id="UP000077051"/>
    </source>
</evidence>
<gene>
    <name evidence="2" type="ORF">MUCCIDRAFT_82429</name>
</gene>
<feature type="chain" id="PRO_5007898344" evidence="1">
    <location>
        <begin position="23"/>
        <end position="153"/>
    </location>
</feature>
<keyword evidence="3" id="KW-1185">Reference proteome</keyword>
<dbReference type="EMBL" id="AMYB01000005">
    <property type="protein sequence ID" value="OAD02048.1"/>
    <property type="molecule type" value="Genomic_DNA"/>
</dbReference>
<accession>A0A168K6G4</accession>
<evidence type="ECO:0000313" key="2">
    <source>
        <dbReference type="EMBL" id="OAD02048.1"/>
    </source>
</evidence>
<comment type="caution">
    <text evidence="2">The sequence shown here is derived from an EMBL/GenBank/DDBJ whole genome shotgun (WGS) entry which is preliminary data.</text>
</comment>
<evidence type="ECO:0000256" key="1">
    <source>
        <dbReference type="SAM" id="SignalP"/>
    </source>
</evidence>
<keyword evidence="1" id="KW-0732">Signal</keyword>
<name>A0A168K6G4_MUCCL</name>
<dbReference type="VEuPathDB" id="FungiDB:MUCCIDRAFT_82429"/>
<reference evidence="2 3" key="1">
    <citation type="submission" date="2015-06" db="EMBL/GenBank/DDBJ databases">
        <title>Expansion of signal transduction pathways in fungi by whole-genome duplication.</title>
        <authorList>
            <consortium name="DOE Joint Genome Institute"/>
            <person name="Corrochano L.M."/>
            <person name="Kuo A."/>
            <person name="Marcet-Houben M."/>
            <person name="Polaino S."/>
            <person name="Salamov A."/>
            <person name="Villalobos J.M."/>
            <person name="Alvarez M.I."/>
            <person name="Avalos J."/>
            <person name="Benito E.P."/>
            <person name="Benoit I."/>
            <person name="Burger G."/>
            <person name="Camino L.P."/>
            <person name="Canovas D."/>
            <person name="Cerda-Olmedo E."/>
            <person name="Cheng J.-F."/>
            <person name="Dominguez A."/>
            <person name="Elias M."/>
            <person name="Eslava A.P."/>
            <person name="Glaser F."/>
            <person name="Grimwood J."/>
            <person name="Gutierrez G."/>
            <person name="Heitman J."/>
            <person name="Henrissat B."/>
            <person name="Iturriaga E.A."/>
            <person name="Lang B.F."/>
            <person name="Lavin J.L."/>
            <person name="Lee S."/>
            <person name="Li W."/>
            <person name="Lindquist E."/>
            <person name="Lopez-Garcia S."/>
            <person name="Luque E.M."/>
            <person name="Marcos A.T."/>
            <person name="Martin J."/>
            <person name="Mccluskey K."/>
            <person name="Medina H.R."/>
            <person name="Miralles-Duran A."/>
            <person name="Miyazaki A."/>
            <person name="Munoz-Torres E."/>
            <person name="Oguiza J.A."/>
            <person name="Ohm R."/>
            <person name="Olmedo M."/>
            <person name="Orejas M."/>
            <person name="Ortiz-Castellanos L."/>
            <person name="Pisabarro A.G."/>
            <person name="Rodriguez-Romero J."/>
            <person name="Ruiz-Herrera J."/>
            <person name="Ruiz-Vazquez R."/>
            <person name="Sanz C."/>
            <person name="Schackwitz W."/>
            <person name="Schmutz J."/>
            <person name="Shahriari M."/>
            <person name="Shelest E."/>
            <person name="Silva-Franco F."/>
            <person name="Soanes D."/>
            <person name="Syed K."/>
            <person name="Tagua V.G."/>
            <person name="Talbot N.J."/>
            <person name="Thon M."/>
            <person name="De Vries R.P."/>
            <person name="Wiebenga A."/>
            <person name="Yadav J.S."/>
            <person name="Braun E.L."/>
            <person name="Baker S."/>
            <person name="Garre V."/>
            <person name="Horwitz B."/>
            <person name="Torres-Martinez S."/>
            <person name="Idnurm A."/>
            <person name="Herrera-Estrella A."/>
            <person name="Gabaldon T."/>
            <person name="Grigoriev I.V."/>
        </authorList>
    </citation>
    <scope>NUCLEOTIDE SEQUENCE [LARGE SCALE GENOMIC DNA]</scope>
    <source>
        <strain evidence="2 3">CBS 277.49</strain>
    </source>
</reference>